<evidence type="ECO:0000256" key="3">
    <source>
        <dbReference type="ARBA" id="ARBA00023002"/>
    </source>
</evidence>
<feature type="binding site" evidence="5">
    <location>
        <position position="185"/>
    </location>
    <ligand>
        <name>Fe cation</name>
        <dbReference type="ChEBI" id="CHEBI:24875"/>
        <note>catalytic</note>
    </ligand>
</feature>
<dbReference type="GO" id="GO:0046872">
    <property type="term" value="F:metal ion binding"/>
    <property type="evidence" value="ECO:0007669"/>
    <property type="project" value="UniProtKB-KW"/>
</dbReference>
<dbReference type="Pfam" id="PF03055">
    <property type="entry name" value="RPE65"/>
    <property type="match status" value="1"/>
</dbReference>
<feature type="binding site" evidence="5">
    <location>
        <position position="234"/>
    </location>
    <ligand>
        <name>Fe cation</name>
        <dbReference type="ChEBI" id="CHEBI:24875"/>
        <note>catalytic</note>
    </ligand>
</feature>
<gene>
    <name evidence="6" type="ordered locus">AOLE_09020</name>
</gene>
<dbReference type="PANTHER" id="PTHR10543">
    <property type="entry name" value="BETA-CAROTENE DIOXYGENASE"/>
    <property type="match status" value="1"/>
</dbReference>
<dbReference type="EMBL" id="CP002080">
    <property type="protein sequence ID" value="ADI90693.1"/>
    <property type="molecule type" value="Genomic_DNA"/>
</dbReference>
<dbReference type="GO" id="GO:0016121">
    <property type="term" value="P:carotene catabolic process"/>
    <property type="evidence" value="ECO:0007669"/>
    <property type="project" value="TreeGrafter"/>
</dbReference>
<dbReference type="InterPro" id="IPR004294">
    <property type="entry name" value="Carotenoid_Oase"/>
</dbReference>
<keyword evidence="3" id="KW-0560">Oxidoreductase</keyword>
<reference evidence="6 7" key="1">
    <citation type="journal article" date="2010" name="J. Bacteriol.">
        <title>Complete genome sequence of the diesel-degrading Acinetobacter sp. strain DR1.</title>
        <authorList>
            <person name="Jung J."/>
            <person name="Baek J.H."/>
            <person name="Park W."/>
        </authorList>
    </citation>
    <scope>NUCLEOTIDE SEQUENCE [LARGE SCALE GENOMIC DNA]</scope>
    <source>
        <strain evidence="7">JCM 16667 / KCTC 23045 / DR1</strain>
    </source>
</reference>
<sequence length="486" mass="54962">MNRTSIRNEIVNNKLVSSVVGKFLSFHQSRVPYSPDNPFLVGPFAPVTKEVFSSDLVVHGEIPSSLNGIFLRMGPNPLEVENPANYNWFMGDGMVHGLRLKDGQALWYKNRYVGTHHIHKKLGREKIKGEPRGPVDVANTNIIGHAGKIWTITESGPFPVALDHELNSLKYGLFNSKDNYPFTAHPHVDPDTGELHAICYDALLPMQVYYQVIDQSGQVKKRVSIPVKHGPMMHDCGMTKTKMLVLDFPVTFSIERMLQGMQLPYSWNEKHPARIGVLPKNGDAQDIKWFDVDPCIIFHSFNAYDLENGDIIFDACVHTKTFTDSIQGPVDKQLIQFERWTLQFGTQTLKREVISKIPQEFPRLDERFVGKPYRFAYSISVGNEGEPVDNINLKANNLLVHDLLKGESYKHSYGDDYFTGEVIFLPKHSESEEGDGWLISYIHALDGIKPSKVVILDSKKIGQDLQATIDLPVRVPLGFHANWVDI</sequence>
<dbReference type="Proteomes" id="UP000000392">
    <property type="component" value="Chromosome"/>
</dbReference>
<dbReference type="RefSeq" id="WP_013197778.1">
    <property type="nucleotide sequence ID" value="NC_014259.1"/>
</dbReference>
<name>A0AAN0UD43_ACISD</name>
<dbReference type="KEGG" id="acd:AOLE_09020"/>
<evidence type="ECO:0000313" key="7">
    <source>
        <dbReference type="Proteomes" id="UP000000392"/>
    </source>
</evidence>
<dbReference type="AlphaFoldDB" id="A0AAN0UD43"/>
<keyword evidence="4 5" id="KW-0408">Iron</keyword>
<keyword evidence="2 5" id="KW-0479">Metal-binding</keyword>
<evidence type="ECO:0000256" key="1">
    <source>
        <dbReference type="ARBA" id="ARBA00006787"/>
    </source>
</evidence>
<feature type="binding site" evidence="5">
    <location>
        <position position="480"/>
    </location>
    <ligand>
        <name>Fe cation</name>
        <dbReference type="ChEBI" id="CHEBI:24875"/>
        <note>catalytic</note>
    </ligand>
</feature>
<protein>
    <submittedName>
        <fullName evidence="6">Carotenoid oxygenase</fullName>
    </submittedName>
</protein>
<organism evidence="6 7">
    <name type="scientific">Acinetobacter oleivorans (strain JCM 16667 / KCTC 23045 / DR1)</name>
    <dbReference type="NCBI Taxonomy" id="436717"/>
    <lineage>
        <taxon>Bacteria</taxon>
        <taxon>Pseudomonadati</taxon>
        <taxon>Pseudomonadota</taxon>
        <taxon>Gammaproteobacteria</taxon>
        <taxon>Moraxellales</taxon>
        <taxon>Moraxellaceae</taxon>
        <taxon>Acinetobacter</taxon>
    </lineage>
</organism>
<evidence type="ECO:0000256" key="4">
    <source>
        <dbReference type="ARBA" id="ARBA00023004"/>
    </source>
</evidence>
<comment type="similarity">
    <text evidence="1">Belongs to the carotenoid oxygenase family.</text>
</comment>
<evidence type="ECO:0000256" key="5">
    <source>
        <dbReference type="PIRSR" id="PIRSR604294-1"/>
    </source>
</evidence>
<dbReference type="GO" id="GO:0010436">
    <property type="term" value="F:carotenoid dioxygenase activity"/>
    <property type="evidence" value="ECO:0007669"/>
    <property type="project" value="TreeGrafter"/>
</dbReference>
<proteinExistence type="inferred from homology"/>
<accession>A0AAN0UD43</accession>
<evidence type="ECO:0000256" key="2">
    <source>
        <dbReference type="ARBA" id="ARBA00022723"/>
    </source>
</evidence>
<evidence type="ECO:0000313" key="6">
    <source>
        <dbReference type="EMBL" id="ADI90693.1"/>
    </source>
</evidence>
<feature type="binding site" evidence="5">
    <location>
        <position position="299"/>
    </location>
    <ligand>
        <name>Fe cation</name>
        <dbReference type="ChEBI" id="CHEBI:24875"/>
        <note>catalytic</note>
    </ligand>
</feature>
<dbReference type="PANTHER" id="PTHR10543:SF89">
    <property type="entry name" value="CAROTENOID 9,10(9',10')-CLEAVAGE DIOXYGENASE 1"/>
    <property type="match status" value="1"/>
</dbReference>
<comment type="cofactor">
    <cofactor evidence="5">
        <name>Fe(2+)</name>
        <dbReference type="ChEBI" id="CHEBI:29033"/>
    </cofactor>
    <text evidence="5">Binds 1 Fe(2+) ion per subunit.</text>
</comment>
<dbReference type="GeneID" id="9382226"/>